<organism evidence="1 2">
    <name type="scientific">Streptococcus sanguinis SK1056</name>
    <dbReference type="NCBI Taxonomy" id="888820"/>
    <lineage>
        <taxon>Bacteria</taxon>
        <taxon>Bacillati</taxon>
        <taxon>Bacillota</taxon>
        <taxon>Bacilli</taxon>
        <taxon>Lactobacillales</taxon>
        <taxon>Streptococcaceae</taxon>
        <taxon>Streptococcus</taxon>
    </lineage>
</organism>
<reference evidence="1 2" key="1">
    <citation type="submission" date="2011-03" db="EMBL/GenBank/DDBJ databases">
        <authorList>
            <person name="Muzny D."/>
            <person name="Qin X."/>
            <person name="Deng J."/>
            <person name="Jiang H."/>
            <person name="Liu Y."/>
            <person name="Qu J."/>
            <person name="Song X.-Z."/>
            <person name="Zhang L."/>
            <person name="Thornton R."/>
            <person name="Coyle M."/>
            <person name="Francisco L."/>
            <person name="Jackson L."/>
            <person name="Javaid M."/>
            <person name="Korchina V."/>
            <person name="Kovar C."/>
            <person name="Mata R."/>
            <person name="Mathew T."/>
            <person name="Ngo R."/>
            <person name="Nguyen L."/>
            <person name="Nguyen N."/>
            <person name="Okwuonu G."/>
            <person name="Ongeri F."/>
            <person name="Pham C."/>
            <person name="Simmons D."/>
            <person name="Wilczek-Boney K."/>
            <person name="Hale W."/>
            <person name="Jakkamsetti A."/>
            <person name="Pham P."/>
            <person name="Ruth R."/>
            <person name="San Lucas F."/>
            <person name="Warren J."/>
            <person name="Zhang J."/>
            <person name="Zhao Z."/>
            <person name="Zhou C."/>
            <person name="Zhu D."/>
            <person name="Lee S."/>
            <person name="Bess C."/>
            <person name="Blankenburg K."/>
            <person name="Forbes L."/>
            <person name="Fu Q."/>
            <person name="Gubbala S."/>
            <person name="Hirani K."/>
            <person name="Jayaseelan J.C."/>
            <person name="Lara F."/>
            <person name="Munidasa M."/>
            <person name="Palculict T."/>
            <person name="Patil S."/>
            <person name="Pu L.-L."/>
            <person name="Saada N."/>
            <person name="Tang L."/>
            <person name="Weissenberger G."/>
            <person name="Zhu Y."/>
            <person name="Hemphill L."/>
            <person name="Shang Y."/>
            <person name="Youmans B."/>
            <person name="Ayvaz T."/>
            <person name="Ross M."/>
            <person name="Santibanez J."/>
            <person name="Aqrawi P."/>
            <person name="Gross S."/>
            <person name="Joshi V."/>
            <person name="Fowler G."/>
            <person name="Nazareth L."/>
            <person name="Reid J."/>
            <person name="Worley K."/>
            <person name="Petrosino J."/>
            <person name="Highlander S."/>
            <person name="Gibbs R."/>
        </authorList>
    </citation>
    <scope>NUCLEOTIDE SEQUENCE [LARGE SCALE GENOMIC DNA]</scope>
    <source>
        <strain evidence="1 2">SK1056</strain>
    </source>
</reference>
<gene>
    <name evidence="1" type="ORF">HMPREF9393_2093</name>
</gene>
<evidence type="ECO:0000313" key="1">
    <source>
        <dbReference type="EMBL" id="EGJ36375.1"/>
    </source>
</evidence>
<proteinExistence type="predicted"/>
<dbReference type="PATRIC" id="fig|888820.3.peg.2045"/>
<dbReference type="EMBL" id="AFFL01000007">
    <property type="protein sequence ID" value="EGJ36375.1"/>
    <property type="molecule type" value="Genomic_DNA"/>
</dbReference>
<accession>F3UEN9</accession>
<evidence type="ECO:0000313" key="2">
    <source>
        <dbReference type="Proteomes" id="UP000004171"/>
    </source>
</evidence>
<protein>
    <submittedName>
        <fullName evidence="1">Uncharacterized protein</fullName>
    </submittedName>
</protein>
<dbReference type="AlphaFoldDB" id="F3UEN9"/>
<comment type="caution">
    <text evidence="1">The sequence shown here is derived from an EMBL/GenBank/DDBJ whole genome shotgun (WGS) entry which is preliminary data.</text>
</comment>
<dbReference type="HOGENOM" id="CLU_3066839_0_0_9"/>
<sequence length="53" mass="6500">MWKIYFEFKEMIELKKAGLNKQKSPETKAFSYLFLCPLHEFVRTFHIENKQKC</sequence>
<dbReference type="Proteomes" id="UP000004171">
    <property type="component" value="Unassembled WGS sequence"/>
</dbReference>
<name>F3UEN9_STRSA</name>